<evidence type="ECO:0000256" key="3">
    <source>
        <dbReference type="SAM" id="SignalP"/>
    </source>
</evidence>
<evidence type="ECO:0000313" key="4">
    <source>
        <dbReference type="EMBL" id="MFC7451269.1"/>
    </source>
</evidence>
<dbReference type="PRINTS" id="PR00834">
    <property type="entry name" value="PROTEASES2C"/>
</dbReference>
<dbReference type="RefSeq" id="WP_378409344.1">
    <property type="nucleotide sequence ID" value="NZ_JBHTCS010000030.1"/>
</dbReference>
<accession>A0ABW2S5F1</accession>
<dbReference type="InterPro" id="IPR043504">
    <property type="entry name" value="Peptidase_S1_PA_chymotrypsin"/>
</dbReference>
<evidence type="ECO:0000313" key="5">
    <source>
        <dbReference type="Proteomes" id="UP001596484"/>
    </source>
</evidence>
<feature type="repeat" description="TPR" evidence="1">
    <location>
        <begin position="307"/>
        <end position="340"/>
    </location>
</feature>
<keyword evidence="2" id="KW-0472">Membrane</keyword>
<feature type="chain" id="PRO_5047501558" evidence="3">
    <location>
        <begin position="29"/>
        <end position="395"/>
    </location>
</feature>
<dbReference type="EMBL" id="JBHTCS010000030">
    <property type="protein sequence ID" value="MFC7451269.1"/>
    <property type="molecule type" value="Genomic_DNA"/>
</dbReference>
<dbReference type="InterPro" id="IPR001940">
    <property type="entry name" value="Peptidase_S1C"/>
</dbReference>
<evidence type="ECO:0000256" key="1">
    <source>
        <dbReference type="PROSITE-ProRule" id="PRU00339"/>
    </source>
</evidence>
<keyword evidence="1" id="KW-0802">TPR repeat</keyword>
<dbReference type="InterPro" id="IPR009003">
    <property type="entry name" value="Peptidase_S1_PA"/>
</dbReference>
<evidence type="ECO:0000256" key="2">
    <source>
        <dbReference type="SAM" id="Phobius"/>
    </source>
</evidence>
<sequence length="395" mass="40492">MHDRRRRTRIAALLVLLFAALIGSPAVALGDQDPPERPVPSPEQRAAALVTPSVVLVKAEARGWVRFPDGQPIKIDPFISGWRCSGFVVNPDGWVATAGHCAEGAREALLRTAVDWAVRVIPTLDPALVTETAQANWRVEGDEPGSAPTLALTVIAGGTAEGEALPAEVTGLVPLTEGDVALLKVQRGGLAAAELLSDTGVAPGTPAVSAGFPGSTDTPAEPSLKPVVAGGDLSAGKAIGNVPVYQTDAEVSEAMSGGPTADLDGRVIGVNSFGIHGQTEPFAFVAPAHGLLDLMSDKGVAPATGPADTAFRAGVEHHVDGEYTAAIAEFDEVLALSPGYPGAADLRTSAEQERDRYGDAAPADSGPDWYLLGALTVLVAVGVGAVVLVRRTNPS</sequence>
<feature type="transmembrane region" description="Helical" evidence="2">
    <location>
        <begin position="369"/>
        <end position="389"/>
    </location>
</feature>
<dbReference type="Proteomes" id="UP001596484">
    <property type="component" value="Unassembled WGS sequence"/>
</dbReference>
<dbReference type="PANTHER" id="PTHR43019">
    <property type="entry name" value="SERINE ENDOPROTEASE DEGS"/>
    <property type="match status" value="1"/>
</dbReference>
<dbReference type="Gene3D" id="2.40.10.10">
    <property type="entry name" value="Trypsin-like serine proteases"/>
    <property type="match status" value="2"/>
</dbReference>
<name>A0ABW2S5F1_9NOCA</name>
<gene>
    <name evidence="4" type="ORF">ACFQS9_25565</name>
</gene>
<keyword evidence="2" id="KW-1133">Transmembrane helix</keyword>
<feature type="signal peptide" evidence="3">
    <location>
        <begin position="1"/>
        <end position="28"/>
    </location>
</feature>
<organism evidence="4 5">
    <name type="scientific">Rhodococcus daqingensis</name>
    <dbReference type="NCBI Taxonomy" id="2479363"/>
    <lineage>
        <taxon>Bacteria</taxon>
        <taxon>Bacillati</taxon>
        <taxon>Actinomycetota</taxon>
        <taxon>Actinomycetes</taxon>
        <taxon>Mycobacteriales</taxon>
        <taxon>Nocardiaceae</taxon>
        <taxon>Rhodococcus</taxon>
    </lineage>
</organism>
<keyword evidence="5" id="KW-1185">Reference proteome</keyword>
<dbReference type="InterPro" id="IPR019734">
    <property type="entry name" value="TPR_rpt"/>
</dbReference>
<protein>
    <submittedName>
        <fullName evidence="4">Trypsin-like peptidase domain-containing protein</fullName>
    </submittedName>
</protein>
<comment type="caution">
    <text evidence="4">The sequence shown here is derived from an EMBL/GenBank/DDBJ whole genome shotgun (WGS) entry which is preliminary data.</text>
</comment>
<keyword evidence="2" id="KW-0812">Transmembrane</keyword>
<dbReference type="PROSITE" id="PS50005">
    <property type="entry name" value="TPR"/>
    <property type="match status" value="1"/>
</dbReference>
<dbReference type="SUPFAM" id="SSF50494">
    <property type="entry name" value="Trypsin-like serine proteases"/>
    <property type="match status" value="1"/>
</dbReference>
<dbReference type="Pfam" id="PF13365">
    <property type="entry name" value="Trypsin_2"/>
    <property type="match status" value="1"/>
</dbReference>
<reference evidence="5" key="1">
    <citation type="journal article" date="2019" name="Int. J. Syst. Evol. Microbiol.">
        <title>The Global Catalogue of Microorganisms (GCM) 10K type strain sequencing project: providing services to taxonomists for standard genome sequencing and annotation.</title>
        <authorList>
            <consortium name="The Broad Institute Genomics Platform"/>
            <consortium name="The Broad Institute Genome Sequencing Center for Infectious Disease"/>
            <person name="Wu L."/>
            <person name="Ma J."/>
        </authorList>
    </citation>
    <scope>NUCLEOTIDE SEQUENCE [LARGE SCALE GENOMIC DNA]</scope>
    <source>
        <strain evidence="5">ICMP 19430</strain>
    </source>
</reference>
<proteinExistence type="predicted"/>
<dbReference type="PANTHER" id="PTHR43019:SF23">
    <property type="entry name" value="PROTEASE DO-LIKE 5, CHLOROPLASTIC"/>
    <property type="match status" value="1"/>
</dbReference>
<keyword evidence="3" id="KW-0732">Signal</keyword>